<dbReference type="Proteomes" id="UP000242497">
    <property type="component" value="Unassembled WGS sequence"/>
</dbReference>
<evidence type="ECO:0000259" key="1">
    <source>
        <dbReference type="PROSITE" id="PS51832"/>
    </source>
</evidence>
<accession>A0A1M6SQ68</accession>
<dbReference type="PROSITE" id="PS51832">
    <property type="entry name" value="HD_GYP"/>
    <property type="match status" value="1"/>
</dbReference>
<dbReference type="EMBL" id="FRAE01000075">
    <property type="protein sequence ID" value="SHK46789.1"/>
    <property type="molecule type" value="Genomic_DNA"/>
</dbReference>
<sequence>PYLTRILTVADSFDAMTSNRPYKSRKSYNEAIEELKKYSSIQFDSAIVDAFIEVININKHVFEKVR</sequence>
<keyword evidence="3" id="KW-1185">Reference proteome</keyword>
<dbReference type="InterPro" id="IPR052020">
    <property type="entry name" value="Cyclic_di-GMP/3'3'-cGAMP_PDE"/>
</dbReference>
<dbReference type="AlphaFoldDB" id="A0A1M6SQ68"/>
<dbReference type="Pfam" id="PF13487">
    <property type="entry name" value="HD_5"/>
    <property type="match status" value="1"/>
</dbReference>
<feature type="domain" description="HD-GYP" evidence="1">
    <location>
        <begin position="1"/>
        <end position="66"/>
    </location>
</feature>
<evidence type="ECO:0000313" key="3">
    <source>
        <dbReference type="Proteomes" id="UP000242497"/>
    </source>
</evidence>
<evidence type="ECO:0000313" key="2">
    <source>
        <dbReference type="EMBL" id="SHK46789.1"/>
    </source>
</evidence>
<protein>
    <recommendedName>
        <fullName evidence="1">HD-GYP domain-containing protein</fullName>
    </recommendedName>
</protein>
<dbReference type="PANTHER" id="PTHR45228:SF4">
    <property type="entry name" value="LIPOPROTEIN"/>
    <property type="match status" value="1"/>
</dbReference>
<dbReference type="SUPFAM" id="SSF109604">
    <property type="entry name" value="HD-domain/PDEase-like"/>
    <property type="match status" value="1"/>
</dbReference>
<organism evidence="2 3">
    <name type="scientific">Tepidibacter formicigenes DSM 15518</name>
    <dbReference type="NCBI Taxonomy" id="1123349"/>
    <lineage>
        <taxon>Bacteria</taxon>
        <taxon>Bacillati</taxon>
        <taxon>Bacillota</taxon>
        <taxon>Clostridia</taxon>
        <taxon>Peptostreptococcales</taxon>
        <taxon>Peptostreptococcaceae</taxon>
        <taxon>Tepidibacter</taxon>
    </lineage>
</organism>
<reference evidence="3" key="1">
    <citation type="submission" date="2016-11" db="EMBL/GenBank/DDBJ databases">
        <authorList>
            <person name="Varghese N."/>
            <person name="Submissions S."/>
        </authorList>
    </citation>
    <scope>NUCLEOTIDE SEQUENCE [LARGE SCALE GENOMIC DNA]</scope>
    <source>
        <strain evidence="3">DSM 15518</strain>
    </source>
</reference>
<feature type="non-terminal residue" evidence="2">
    <location>
        <position position="1"/>
    </location>
</feature>
<gene>
    <name evidence="2" type="ORF">SAMN02744037_02398</name>
</gene>
<name>A0A1M6SQ68_9FIRM</name>
<dbReference type="PANTHER" id="PTHR45228">
    <property type="entry name" value="CYCLIC DI-GMP PHOSPHODIESTERASE TM_0186-RELATED"/>
    <property type="match status" value="1"/>
</dbReference>
<dbReference type="InterPro" id="IPR037522">
    <property type="entry name" value="HD_GYP_dom"/>
</dbReference>
<proteinExistence type="predicted"/>
<dbReference type="Gene3D" id="1.10.3210.10">
    <property type="entry name" value="Hypothetical protein af1432"/>
    <property type="match status" value="1"/>
</dbReference>
<dbReference type="RefSeq" id="WP_330390102.1">
    <property type="nucleotide sequence ID" value="NZ_FRAE01000075.1"/>
</dbReference>